<evidence type="ECO:0000313" key="1">
    <source>
        <dbReference type="EMBL" id="ELP86337.1"/>
    </source>
</evidence>
<dbReference type="InterPro" id="IPR011990">
    <property type="entry name" value="TPR-like_helical_dom_sf"/>
</dbReference>
<dbReference type="KEGG" id="eiv:EIN_296470"/>
<reference evidence="1 2" key="1">
    <citation type="submission" date="2012-10" db="EMBL/GenBank/DDBJ databases">
        <authorList>
            <person name="Zafar N."/>
            <person name="Inman J."/>
            <person name="Hall N."/>
            <person name="Lorenzi H."/>
            <person name="Caler E."/>
        </authorList>
    </citation>
    <scope>NUCLEOTIDE SEQUENCE [LARGE SCALE GENOMIC DNA]</scope>
    <source>
        <strain evidence="1 2">IP1</strain>
    </source>
</reference>
<sequence>MADVEDIICDAQDAFFEGKYEEAISLCLKALEEGNDDDVYELLVLSHFERNDYTSAFESAERWYKVAKRLNKVRARLALLRSSYLIDNKQSFETVAVEMLGINESKSEVACLYLDMFPEKSNYILNLLAKDTDEFCGAIVRRLEGKIAVSEEDVELRQCGNEAYSIGVIANTALLSKCVIPEEDIERIKVWEKLGAELPYVRDSVTFLRHLPLEKQRGVHFIFRKHCKPQ</sequence>
<evidence type="ECO:0000313" key="2">
    <source>
        <dbReference type="Proteomes" id="UP000014680"/>
    </source>
</evidence>
<accession>L7FL55</accession>
<dbReference type="GeneID" id="14885323"/>
<name>L7FL55_ENTIV</name>
<organism evidence="1 2">
    <name type="scientific">Entamoeba invadens IP1</name>
    <dbReference type="NCBI Taxonomy" id="370355"/>
    <lineage>
        <taxon>Eukaryota</taxon>
        <taxon>Amoebozoa</taxon>
        <taxon>Evosea</taxon>
        <taxon>Archamoebae</taxon>
        <taxon>Mastigamoebida</taxon>
        <taxon>Entamoebidae</taxon>
        <taxon>Entamoeba</taxon>
    </lineage>
</organism>
<dbReference type="RefSeq" id="XP_004185683.1">
    <property type="nucleotide sequence ID" value="XM_004185635.1"/>
</dbReference>
<dbReference type="Gene3D" id="1.25.40.10">
    <property type="entry name" value="Tetratricopeptide repeat domain"/>
    <property type="match status" value="1"/>
</dbReference>
<keyword evidence="2" id="KW-1185">Reference proteome</keyword>
<protein>
    <recommendedName>
        <fullName evidence="3">Tetratricopeptide repeat protein</fullName>
    </recommendedName>
</protein>
<dbReference type="SUPFAM" id="SSF48452">
    <property type="entry name" value="TPR-like"/>
    <property type="match status" value="1"/>
</dbReference>
<dbReference type="EMBL" id="KB206986">
    <property type="protein sequence ID" value="ELP86337.1"/>
    <property type="molecule type" value="Genomic_DNA"/>
</dbReference>
<dbReference type="OMA" id="IDECDEC"/>
<gene>
    <name evidence="1" type="ORF">EIN_296470</name>
</gene>
<dbReference type="AlphaFoldDB" id="L7FL55"/>
<proteinExistence type="predicted"/>
<dbReference type="Proteomes" id="UP000014680">
    <property type="component" value="Unassembled WGS sequence"/>
</dbReference>
<evidence type="ECO:0008006" key="3">
    <source>
        <dbReference type="Google" id="ProtNLM"/>
    </source>
</evidence>
<dbReference type="VEuPathDB" id="AmoebaDB:EIN_296470"/>